<dbReference type="NCBIfam" id="TIGR00360">
    <property type="entry name" value="ComEC_N-term"/>
    <property type="match status" value="1"/>
</dbReference>
<dbReference type="InterPro" id="IPR036866">
    <property type="entry name" value="RibonucZ/Hydroxyglut_hydro"/>
</dbReference>
<evidence type="ECO:0000313" key="8">
    <source>
        <dbReference type="EMBL" id="TKB44117.1"/>
    </source>
</evidence>
<dbReference type="InterPro" id="IPR004797">
    <property type="entry name" value="Competence_ComEC/Rec2"/>
</dbReference>
<feature type="domain" description="Metallo-beta-lactamase" evidence="7">
    <location>
        <begin position="529"/>
        <end position="724"/>
    </location>
</feature>
<dbReference type="Pfam" id="PF00753">
    <property type="entry name" value="Lactamase_B"/>
    <property type="match status" value="1"/>
</dbReference>
<dbReference type="InterPro" id="IPR004477">
    <property type="entry name" value="ComEC_N"/>
</dbReference>
<dbReference type="InterPro" id="IPR052159">
    <property type="entry name" value="Competence_DNA_uptake"/>
</dbReference>
<dbReference type="GO" id="GO:0030420">
    <property type="term" value="P:establishment of competence for transformation"/>
    <property type="evidence" value="ECO:0007669"/>
    <property type="project" value="InterPro"/>
</dbReference>
<organism evidence="8 9">
    <name type="scientific">Thalassotalea mangrovi</name>
    <dbReference type="NCBI Taxonomy" id="2572245"/>
    <lineage>
        <taxon>Bacteria</taxon>
        <taxon>Pseudomonadati</taxon>
        <taxon>Pseudomonadota</taxon>
        <taxon>Gammaproteobacteria</taxon>
        <taxon>Alteromonadales</taxon>
        <taxon>Colwelliaceae</taxon>
        <taxon>Thalassotalea</taxon>
    </lineage>
</organism>
<dbReference type="NCBIfam" id="TIGR00361">
    <property type="entry name" value="ComEC_Rec2"/>
    <property type="match status" value="1"/>
</dbReference>
<dbReference type="Gene3D" id="3.60.15.10">
    <property type="entry name" value="Ribonuclease Z/Hydroxyacylglutathione hydrolase-like"/>
    <property type="match status" value="1"/>
</dbReference>
<feature type="transmembrane region" description="Helical" evidence="6">
    <location>
        <begin position="494"/>
        <end position="512"/>
    </location>
</feature>
<keyword evidence="5 6" id="KW-0472">Membrane</keyword>
<dbReference type="OrthoDB" id="9761531at2"/>
<protein>
    <submittedName>
        <fullName evidence="8">DNA internalization-related competence protein ComEC/Rec2</fullName>
    </submittedName>
</protein>
<feature type="transmembrane region" description="Helical" evidence="6">
    <location>
        <begin position="317"/>
        <end position="336"/>
    </location>
</feature>
<dbReference type="AlphaFoldDB" id="A0A4U1B326"/>
<name>A0A4U1B326_9GAMM</name>
<dbReference type="PANTHER" id="PTHR30619:SF1">
    <property type="entry name" value="RECOMBINATION PROTEIN 2"/>
    <property type="match status" value="1"/>
</dbReference>
<feature type="transmembrane region" description="Helical" evidence="6">
    <location>
        <begin position="372"/>
        <end position="393"/>
    </location>
</feature>
<dbReference type="CDD" id="cd07731">
    <property type="entry name" value="ComA-like_MBL-fold"/>
    <property type="match status" value="1"/>
</dbReference>
<feature type="transmembrane region" description="Helical" evidence="6">
    <location>
        <begin position="266"/>
        <end position="287"/>
    </location>
</feature>
<dbReference type="GO" id="GO:0005886">
    <property type="term" value="C:plasma membrane"/>
    <property type="evidence" value="ECO:0007669"/>
    <property type="project" value="UniProtKB-SubCell"/>
</dbReference>
<evidence type="ECO:0000256" key="3">
    <source>
        <dbReference type="ARBA" id="ARBA00022692"/>
    </source>
</evidence>
<dbReference type="RefSeq" id="WP_136736641.1">
    <property type="nucleotide sequence ID" value="NZ_SWDB01000031.1"/>
</dbReference>
<dbReference type="InterPro" id="IPR035681">
    <property type="entry name" value="ComA-like_MBL"/>
</dbReference>
<keyword evidence="4 6" id="KW-1133">Transmembrane helix</keyword>
<dbReference type="InterPro" id="IPR025405">
    <property type="entry name" value="DUF4131"/>
</dbReference>
<accession>A0A4U1B326</accession>
<dbReference type="Pfam" id="PF13567">
    <property type="entry name" value="DUF4131"/>
    <property type="match status" value="1"/>
</dbReference>
<dbReference type="SUPFAM" id="SSF56281">
    <property type="entry name" value="Metallo-hydrolase/oxidoreductase"/>
    <property type="match status" value="1"/>
</dbReference>
<feature type="transmembrane region" description="Helical" evidence="6">
    <location>
        <begin position="424"/>
        <end position="446"/>
    </location>
</feature>
<feature type="transmembrane region" description="Helical" evidence="6">
    <location>
        <begin position="234"/>
        <end position="254"/>
    </location>
</feature>
<dbReference type="PANTHER" id="PTHR30619">
    <property type="entry name" value="DNA INTERNALIZATION/COMPETENCE PROTEIN COMEC/REC2"/>
    <property type="match status" value="1"/>
</dbReference>
<dbReference type="Proteomes" id="UP000307999">
    <property type="component" value="Unassembled WGS sequence"/>
</dbReference>
<comment type="subcellular location">
    <subcellularLocation>
        <location evidence="1">Cell membrane</location>
        <topology evidence="1">Multi-pass membrane protein</topology>
    </subcellularLocation>
</comment>
<proteinExistence type="predicted"/>
<reference evidence="8 9" key="1">
    <citation type="submission" date="2019-04" db="EMBL/GenBank/DDBJ databases">
        <title>Thalassotalea guangxiensis sp. nov., isolated from sediment of the coastal wetland.</title>
        <authorList>
            <person name="Zheng S."/>
            <person name="Zhang D."/>
        </authorList>
    </citation>
    <scope>NUCLEOTIDE SEQUENCE [LARGE SCALE GENOMIC DNA]</scope>
    <source>
        <strain evidence="8 9">ZS-4</strain>
    </source>
</reference>
<evidence type="ECO:0000256" key="4">
    <source>
        <dbReference type="ARBA" id="ARBA00022989"/>
    </source>
</evidence>
<dbReference type="InterPro" id="IPR001279">
    <property type="entry name" value="Metallo-B-lactamas"/>
</dbReference>
<keyword evidence="3 6" id="KW-0812">Transmembrane</keyword>
<evidence type="ECO:0000256" key="2">
    <source>
        <dbReference type="ARBA" id="ARBA00022475"/>
    </source>
</evidence>
<keyword evidence="2" id="KW-1003">Cell membrane</keyword>
<gene>
    <name evidence="8" type="ORF">E8M12_12970</name>
</gene>
<feature type="transmembrane region" description="Helical" evidence="6">
    <location>
        <begin position="342"/>
        <end position="360"/>
    </location>
</feature>
<sequence length="793" mass="89317">MEKWLLSFILGAILSLFLPTVPEVFSIIITFTLGLAFLLVKKLRFVSGLLIAAAYIWCQADLHYTVLAANAPATKNLFSEPMRIDATIATLIDKQTTDKRFTVIVDAINDEKLVQPFKVRLSWYRNSPALSQGNRIAAWVKLKPAHGFANPGSFSYQRWLLVSDIVATGYVLFDPPHTTADISATVTMAQRIRNQIDAFIPESEVKPLIFALTLGDRQAFTATHWQVLQSTGTAHLMAISGLHLGIIAALGYWLGRALVLLLPVTLLQTAPAFYVPVMCSLLSALAYAHLSQFSTPTVRALLMLMLFWLIRLSHGRLSLCLWVLAGMVLVIVVQPFSLVSPSFWLSFLALLSILIWVYWSRSSQPPGIITRIWWFVRLQLALAVMLLPINLVLFGQSSWLPWLANLWILPWFSLLLMPTLMLMVLVSSLFPLLASYLAMFSHWQLAFIWEQLRWLDSQQIMVLSRSYQTALCSLTLMAMVMTVLFRSKTMKRNIALLAGASMLMYFIVLPAHQHANRHRWTMSILDVGHGLSIVVEKQRRALIYDTGARFFSGQSIASSVVIPFMKSQWLQTLDYLVISHSDNDHAGGMMDILADFSPTTVVANIPASDDIYKVIEQRKTGNVSQSCQFPRRWSWQGLSFEVLWPDLPRWQENEDSCVLLISDGATNVLLTGDITAAVEAKLLPRLIQHKIDILVAPHHGSRTSSSIAFVDALQPEHVVFSTGYMNRWQLPADDVVARYQQANVKMHNTSVSGMVRFSIDQHRVNNVIASHYRQDLAPLWFLNQFATLAQDKP</sequence>
<comment type="caution">
    <text evidence="8">The sequence shown here is derived from an EMBL/GenBank/DDBJ whole genome shotgun (WGS) entry which is preliminary data.</text>
</comment>
<evidence type="ECO:0000259" key="7">
    <source>
        <dbReference type="SMART" id="SM00849"/>
    </source>
</evidence>
<evidence type="ECO:0000256" key="6">
    <source>
        <dbReference type="SAM" id="Phobius"/>
    </source>
</evidence>
<dbReference type="EMBL" id="SWDB01000031">
    <property type="protein sequence ID" value="TKB44117.1"/>
    <property type="molecule type" value="Genomic_DNA"/>
</dbReference>
<evidence type="ECO:0000313" key="9">
    <source>
        <dbReference type="Proteomes" id="UP000307999"/>
    </source>
</evidence>
<keyword evidence="9" id="KW-1185">Reference proteome</keyword>
<evidence type="ECO:0000256" key="5">
    <source>
        <dbReference type="ARBA" id="ARBA00023136"/>
    </source>
</evidence>
<dbReference type="SMART" id="SM00849">
    <property type="entry name" value="Lactamase_B"/>
    <property type="match status" value="1"/>
</dbReference>
<dbReference type="Pfam" id="PF03772">
    <property type="entry name" value="Competence"/>
    <property type="match status" value="1"/>
</dbReference>
<evidence type="ECO:0000256" key="1">
    <source>
        <dbReference type="ARBA" id="ARBA00004651"/>
    </source>
</evidence>